<protein>
    <recommendedName>
        <fullName evidence="2">Rab-GAP TBC domain-containing protein</fullName>
    </recommendedName>
</protein>
<dbReference type="SUPFAM" id="SSF47923">
    <property type="entry name" value="Ypt/Rab-GAP domain of gyp1p"/>
    <property type="match status" value="1"/>
</dbReference>
<gene>
    <name evidence="3" type="ORF">EGYM00392_LOCUS36289</name>
</gene>
<evidence type="ECO:0000259" key="2">
    <source>
        <dbReference type="Pfam" id="PF00566"/>
    </source>
</evidence>
<dbReference type="EMBL" id="HBGA01097371">
    <property type="protein sequence ID" value="CAD9025162.1"/>
    <property type="molecule type" value="Transcribed_RNA"/>
</dbReference>
<evidence type="ECO:0000313" key="3">
    <source>
        <dbReference type="EMBL" id="CAD9025162.1"/>
    </source>
</evidence>
<proteinExistence type="predicted"/>
<reference evidence="3" key="1">
    <citation type="submission" date="2021-01" db="EMBL/GenBank/DDBJ databases">
        <authorList>
            <person name="Corre E."/>
            <person name="Pelletier E."/>
            <person name="Niang G."/>
            <person name="Scheremetjew M."/>
            <person name="Finn R."/>
            <person name="Kale V."/>
            <person name="Holt S."/>
            <person name="Cochrane G."/>
            <person name="Meng A."/>
            <person name="Brown T."/>
            <person name="Cohen L."/>
        </authorList>
    </citation>
    <scope>NUCLEOTIDE SEQUENCE</scope>
    <source>
        <strain evidence="3">NIES-381</strain>
    </source>
</reference>
<dbReference type="GO" id="GO:0031267">
    <property type="term" value="F:small GTPase binding"/>
    <property type="evidence" value="ECO:0007669"/>
    <property type="project" value="TreeGrafter"/>
</dbReference>
<dbReference type="GO" id="GO:0005096">
    <property type="term" value="F:GTPase activator activity"/>
    <property type="evidence" value="ECO:0007669"/>
    <property type="project" value="TreeGrafter"/>
</dbReference>
<feature type="domain" description="Rab-GAP TBC" evidence="2">
    <location>
        <begin position="126"/>
        <end position="252"/>
    </location>
</feature>
<dbReference type="PANTHER" id="PTHR47219:SF9">
    <property type="entry name" value="GTPASE ACTIVATING PROTEIN AND CENTROSOME-ASSOCIATED, ISOFORM B"/>
    <property type="match status" value="1"/>
</dbReference>
<dbReference type="Pfam" id="PF00566">
    <property type="entry name" value="RabGAP-TBC"/>
    <property type="match status" value="1"/>
</dbReference>
<dbReference type="Gene3D" id="1.10.472.80">
    <property type="entry name" value="Ypt/Rab-GAP domain of gyp1p, domain 3"/>
    <property type="match status" value="1"/>
</dbReference>
<organism evidence="3">
    <name type="scientific">Eutreptiella gymnastica</name>
    <dbReference type="NCBI Taxonomy" id="73025"/>
    <lineage>
        <taxon>Eukaryota</taxon>
        <taxon>Discoba</taxon>
        <taxon>Euglenozoa</taxon>
        <taxon>Euglenida</taxon>
        <taxon>Spirocuta</taxon>
        <taxon>Euglenophyceae</taxon>
        <taxon>Eutreptiales</taxon>
        <taxon>Eutreptiaceae</taxon>
        <taxon>Eutreptiella</taxon>
    </lineage>
</organism>
<dbReference type="InterPro" id="IPR000195">
    <property type="entry name" value="Rab-GAP-TBC_dom"/>
</dbReference>
<dbReference type="AlphaFoldDB" id="A0A7S1NKJ3"/>
<evidence type="ECO:0000256" key="1">
    <source>
        <dbReference type="SAM" id="MobiDB-lite"/>
    </source>
</evidence>
<dbReference type="InterPro" id="IPR035969">
    <property type="entry name" value="Rab-GAP_TBC_sf"/>
</dbReference>
<feature type="region of interest" description="Disordered" evidence="1">
    <location>
        <begin position="476"/>
        <end position="500"/>
    </location>
</feature>
<dbReference type="PANTHER" id="PTHR47219">
    <property type="entry name" value="RAB GTPASE-ACTIVATING PROTEIN 1-LIKE"/>
    <property type="match status" value="1"/>
</dbReference>
<name>A0A7S1NKJ3_9EUGL</name>
<accession>A0A7S1NKJ3</accession>
<sequence length="577" mass="63472">MAKIADVADLKALVRQGIPGRLRTRLWVSISGADRALEDRPHLLEHAAFETFPIAGIDDPSKDVINGPMLPGFNPRRYPLLGAQRAPFDMLPLNHEGVRHAKLLLCILAQTDSHLVSSPILPSFVCLLLLYLPARQAFAAAKNMLHAKSLPGKKFTSRHGLPIFLPMRLNTPDLQVSVFLHIARARFNKLMKYLGGLKVDLADYVAGWFANVYIGTLPTHLVVQVTECIMLEGSKMLYRVGLYILKACSSALLTCKDAGEASLVLKNKPWSLGSATKEFMANTFDVNLSWKDLEDAAEYLSRPDKELVGTSFCHAPPVVWPTIHGGSTILWNNYEWEAVWGWLTECTHRMHFDLVQTFTTTGFDDSKKKEDMSLCNLLKESTDVADPKREAALRKAMGKGNGTLENIYKACCTKVPHILIIRVSSSSARKDGDDIEEAVLGVIFTEGISQDKDWCGDAQSIQLFTIFPEEKKYAAVPPPATAGEGNGDDSPSFGQEAPPDNRQFVRLTTSALLIGPPSTANTSVHDDDKDETEGCALTLSSDLNSGHTSACPTFGTNGPLCIWNTFQVLGIEVYRMQ</sequence>
<dbReference type="InterPro" id="IPR050302">
    <property type="entry name" value="Rab_GAP_TBC_domain"/>
</dbReference>